<evidence type="ECO:0000313" key="8">
    <source>
        <dbReference type="EMBL" id="AUF83486.1"/>
    </source>
</evidence>
<feature type="region of interest" description="Disordered" evidence="6">
    <location>
        <begin position="326"/>
        <end position="349"/>
    </location>
</feature>
<evidence type="ECO:0000256" key="3">
    <source>
        <dbReference type="ARBA" id="ARBA00022679"/>
    </source>
</evidence>
<organism evidence="8 9">
    <name type="scientific">Mesoplasma syrphidae</name>
    <dbReference type="NCBI Taxonomy" id="225999"/>
    <lineage>
        <taxon>Bacteria</taxon>
        <taxon>Bacillati</taxon>
        <taxon>Mycoplasmatota</taxon>
        <taxon>Mollicutes</taxon>
        <taxon>Entomoplasmatales</taxon>
        <taxon>Entomoplasmataceae</taxon>
        <taxon>Mesoplasma</taxon>
    </lineage>
</organism>
<dbReference type="PANTHER" id="PTHR10434:SF64">
    <property type="entry name" value="1-ACYL-SN-GLYCEROL-3-PHOSPHATE ACYLTRANSFERASE-RELATED"/>
    <property type="match status" value="1"/>
</dbReference>
<dbReference type="GO" id="GO:0003841">
    <property type="term" value="F:1-acylglycerol-3-phosphate O-acyltransferase activity"/>
    <property type="evidence" value="ECO:0007669"/>
    <property type="project" value="TreeGrafter"/>
</dbReference>
<evidence type="ECO:0000256" key="2">
    <source>
        <dbReference type="ARBA" id="ARBA00022516"/>
    </source>
</evidence>
<proteinExistence type="predicted"/>
<evidence type="ECO:0000259" key="7">
    <source>
        <dbReference type="SMART" id="SM00563"/>
    </source>
</evidence>
<dbReference type="Proteomes" id="UP000233419">
    <property type="component" value="Chromosome"/>
</dbReference>
<feature type="domain" description="Phospholipid/glycerol acyltransferase" evidence="7">
    <location>
        <begin position="133"/>
        <end position="252"/>
    </location>
</feature>
<reference evidence="8 9" key="1">
    <citation type="submission" date="2017-12" db="EMBL/GenBank/DDBJ databases">
        <title>Mesoplasma syrphidae YJS, Complete Genome.</title>
        <authorList>
            <person name="Knight T.F."/>
            <person name="Citino T."/>
            <person name="Rubinstein R."/>
            <person name="Neuschaefer Z."/>
        </authorList>
    </citation>
    <scope>NUCLEOTIDE SEQUENCE [LARGE SCALE GENOMIC DNA]</scope>
    <source>
        <strain evidence="8 9">YJS</strain>
    </source>
</reference>
<dbReference type="SUPFAM" id="SSF69593">
    <property type="entry name" value="Glycerol-3-phosphate (1)-acyltransferase"/>
    <property type="match status" value="1"/>
</dbReference>
<dbReference type="AlphaFoldDB" id="A0A2K9BJN3"/>
<keyword evidence="2" id="KW-0444">Lipid biosynthesis</keyword>
<dbReference type="Pfam" id="PF01553">
    <property type="entry name" value="Acyltransferase"/>
    <property type="match status" value="1"/>
</dbReference>
<dbReference type="InterPro" id="IPR002123">
    <property type="entry name" value="Plipid/glycerol_acylTrfase"/>
</dbReference>
<evidence type="ECO:0000256" key="5">
    <source>
        <dbReference type="ARBA" id="ARBA00023315"/>
    </source>
</evidence>
<sequence>MAKQAIKENNLEVKDLEVETATIVETNSELKEEAKLMKPSNESNSTTAVIDDEAGKPKEKANFSKAKMLFMWWPLWRISRKSKKIVKKNRNDPNTYSEEYRYQWVKKAVNKVLFTLNVDIKIEGIENWLDRGVILAPNHQSNIDPAILIAINDFSRQQPLAFIAKEELWDDKNYGAFVRLIDCVPLDRRSPRSALTAFKEAKDLVVDYKRSLVIFPEGTRSGTQEIGEFHAAALKVAQMANAPVVPVTIINSHQVFAEKRPKRVEIKVVFGKPIMPAKHISLKTEDLTKNVRKEVVANMQKWEHEPMRYELKKLSKKDIKALEKDIKQKEESQKNKKKKSFKDLFKIVD</sequence>
<keyword evidence="9" id="KW-1185">Reference proteome</keyword>
<name>A0A2K9BJN3_9MOLU</name>
<evidence type="ECO:0000256" key="4">
    <source>
        <dbReference type="ARBA" id="ARBA00023098"/>
    </source>
</evidence>
<comment type="pathway">
    <text evidence="1">Lipid metabolism.</text>
</comment>
<feature type="region of interest" description="Disordered" evidence="6">
    <location>
        <begin position="37"/>
        <end position="56"/>
    </location>
</feature>
<evidence type="ECO:0000313" key="9">
    <source>
        <dbReference type="Proteomes" id="UP000233419"/>
    </source>
</evidence>
<accession>A0A2K9BJN3</accession>
<gene>
    <name evidence="8" type="ORF">CXP39_01575</name>
</gene>
<dbReference type="PANTHER" id="PTHR10434">
    <property type="entry name" value="1-ACYL-SN-GLYCEROL-3-PHOSPHATE ACYLTRANSFERASE"/>
    <property type="match status" value="1"/>
</dbReference>
<dbReference type="EMBL" id="CP025257">
    <property type="protein sequence ID" value="AUF83486.1"/>
    <property type="molecule type" value="Genomic_DNA"/>
</dbReference>
<protein>
    <submittedName>
        <fullName evidence="8">1-acyl-sn-glycerol-3-phosphate acyltransferase</fullName>
    </submittedName>
</protein>
<dbReference type="KEGG" id="msyr:CXP39_01575"/>
<keyword evidence="3 8" id="KW-0808">Transferase</keyword>
<evidence type="ECO:0000256" key="6">
    <source>
        <dbReference type="SAM" id="MobiDB-lite"/>
    </source>
</evidence>
<keyword evidence="4" id="KW-0443">Lipid metabolism</keyword>
<evidence type="ECO:0000256" key="1">
    <source>
        <dbReference type="ARBA" id="ARBA00005189"/>
    </source>
</evidence>
<dbReference type="GO" id="GO:0006654">
    <property type="term" value="P:phosphatidic acid biosynthetic process"/>
    <property type="evidence" value="ECO:0007669"/>
    <property type="project" value="TreeGrafter"/>
</dbReference>
<dbReference type="OrthoDB" id="9803035at2"/>
<dbReference type="CDD" id="cd07989">
    <property type="entry name" value="LPLAT_AGPAT-like"/>
    <property type="match status" value="1"/>
</dbReference>
<dbReference type="RefSeq" id="WP_084497558.1">
    <property type="nucleotide sequence ID" value="NZ_CP025257.1"/>
</dbReference>
<keyword evidence="5 8" id="KW-0012">Acyltransferase</keyword>
<dbReference type="SMART" id="SM00563">
    <property type="entry name" value="PlsC"/>
    <property type="match status" value="1"/>
</dbReference>